<dbReference type="Proteomes" id="UP000315235">
    <property type="component" value="Unassembled WGS sequence"/>
</dbReference>
<gene>
    <name evidence="3" type="ORF">FM069_03835</name>
</gene>
<organism evidence="3 4">
    <name type="scientific">Pseudomonas mangiferae</name>
    <dbReference type="NCBI Taxonomy" id="2593654"/>
    <lineage>
        <taxon>Bacteria</taxon>
        <taxon>Pseudomonadati</taxon>
        <taxon>Pseudomonadota</taxon>
        <taxon>Gammaproteobacteria</taxon>
        <taxon>Pseudomonadales</taxon>
        <taxon>Pseudomonadaceae</taxon>
        <taxon>Pseudomonas</taxon>
    </lineage>
</organism>
<proteinExistence type="predicted"/>
<keyword evidence="1" id="KW-0472">Membrane</keyword>
<reference evidence="3 4" key="1">
    <citation type="submission" date="2019-07" db="EMBL/GenBank/DDBJ databases">
        <title>Pseudomonas mangiferae sp. nov., isolated from bark of mango tree in Thailand.</title>
        <authorList>
            <person name="Srisuk N."/>
            <person name="Anurat P."/>
        </authorList>
    </citation>
    <scope>NUCLEOTIDE SEQUENCE [LARGE SCALE GENOMIC DNA]</scope>
    <source>
        <strain evidence="3 4">DMKU_BBB3-04</strain>
    </source>
</reference>
<protein>
    <recommendedName>
        <fullName evidence="2">EF-hand domain-containing protein</fullName>
    </recommendedName>
</protein>
<name>A0A553H3M2_9PSED</name>
<dbReference type="PROSITE" id="PS00018">
    <property type="entry name" value="EF_HAND_1"/>
    <property type="match status" value="1"/>
</dbReference>
<evidence type="ECO:0000259" key="2">
    <source>
        <dbReference type="PROSITE" id="PS50222"/>
    </source>
</evidence>
<dbReference type="GO" id="GO:0005509">
    <property type="term" value="F:calcium ion binding"/>
    <property type="evidence" value="ECO:0007669"/>
    <property type="project" value="InterPro"/>
</dbReference>
<dbReference type="PROSITE" id="PS50222">
    <property type="entry name" value="EF_HAND_2"/>
    <property type="match status" value="1"/>
</dbReference>
<evidence type="ECO:0000256" key="1">
    <source>
        <dbReference type="SAM" id="Phobius"/>
    </source>
</evidence>
<accession>A0A553H3M2</accession>
<keyword evidence="4" id="KW-1185">Reference proteome</keyword>
<dbReference type="InterPro" id="IPR002048">
    <property type="entry name" value="EF_hand_dom"/>
</dbReference>
<evidence type="ECO:0000313" key="3">
    <source>
        <dbReference type="EMBL" id="TRX76328.1"/>
    </source>
</evidence>
<keyword evidence="1" id="KW-0812">Transmembrane</keyword>
<feature type="transmembrane region" description="Helical" evidence="1">
    <location>
        <begin position="277"/>
        <end position="297"/>
    </location>
</feature>
<dbReference type="RefSeq" id="WP_143486956.1">
    <property type="nucleotide sequence ID" value="NZ_VJOY01000002.1"/>
</dbReference>
<dbReference type="EMBL" id="VJOY01000002">
    <property type="protein sequence ID" value="TRX76328.1"/>
    <property type="molecule type" value="Genomic_DNA"/>
</dbReference>
<dbReference type="OrthoDB" id="7013907at2"/>
<feature type="domain" description="EF-hand" evidence="2">
    <location>
        <begin position="200"/>
        <end position="235"/>
    </location>
</feature>
<dbReference type="AlphaFoldDB" id="A0A553H3M2"/>
<sequence length="306" mass="33964">MDGQQLAFGLCVSVTACLGGGWWCLRRLHQARLLADTPTSKIRSAAQGYVELSGRLLEQPEAVIVAPLSGRSCLWWRFRVEKYSGNGESRRYRVVESGCSEAWLRLADATGECLIDPRGADVRPASRDVWYGDTPRPLWNRRAPTGFSLLTMLGGGGNFRYTEERFQAGESLYAIGDFRTLGGGGQAFDPAVAQGAVIREWKRDYRGLLQRFDADRNGELDTEEWEQVRRAAEVEAHQRQRQAVASPALNQMGRPREAHPFILSSLGKTHLIPHFRWQALGGAALCVAGALATAWLLNGYLHPLAR</sequence>
<evidence type="ECO:0000313" key="4">
    <source>
        <dbReference type="Proteomes" id="UP000315235"/>
    </source>
</evidence>
<dbReference type="InterPro" id="IPR018247">
    <property type="entry name" value="EF_Hand_1_Ca_BS"/>
</dbReference>
<comment type="caution">
    <text evidence="3">The sequence shown here is derived from an EMBL/GenBank/DDBJ whole genome shotgun (WGS) entry which is preliminary data.</text>
</comment>
<keyword evidence="1" id="KW-1133">Transmembrane helix</keyword>